<reference evidence="2" key="1">
    <citation type="submission" date="2022-11" db="UniProtKB">
        <authorList>
            <consortium name="WormBaseParasite"/>
        </authorList>
    </citation>
    <scope>IDENTIFICATION</scope>
</reference>
<sequence>MYRAHALPGLERNDVDAFVNNEEKKPKPTKSSGAKTSESVNQKKKNECIEEFLEISGKSKQKPAAGAGVETPEESSHQQPSNQIRPSPKKHAAAAAKKVNKNKVSPIIDDEEIDETKFPIFGPGCRRAKLPPLPANLRQNNNHNGNVYAIQPTQNASTLEVLSTQNTGTQGTITDASLTGSEKPFAPKQKQKQQKLPPPPFRPKQQQVKKQYKPAGPYDYHAKEPEIFGPSPDMLRLPAKCIPELKRYGNFWSIISKICVPKRPAPVFVNPVVDGTNVWFMVRDLVADEKKYATFLKLPNRILETQRNDRPDYGTPKKVPDSKRLYILRVFIISYYPLTLEVHCRGPCPLFLYYLFECENCIMFLERLQQCDWFMPPGTSSYDWDKFVCRVKQTPINSHLFTCYRGIRKQYPEDVNHIFVIRGDCESKKLCACSRGCVFERNYHPNGFIIDAERQIPTTTQTTQATTDY</sequence>
<name>A0AC34FRM9_9BILA</name>
<evidence type="ECO:0000313" key="1">
    <source>
        <dbReference type="Proteomes" id="UP000887579"/>
    </source>
</evidence>
<proteinExistence type="predicted"/>
<accession>A0AC34FRM9</accession>
<evidence type="ECO:0000313" key="2">
    <source>
        <dbReference type="WBParaSite" id="ES5_v2.g20133.t1"/>
    </source>
</evidence>
<organism evidence="1 2">
    <name type="scientific">Panagrolaimus sp. ES5</name>
    <dbReference type="NCBI Taxonomy" id="591445"/>
    <lineage>
        <taxon>Eukaryota</taxon>
        <taxon>Metazoa</taxon>
        <taxon>Ecdysozoa</taxon>
        <taxon>Nematoda</taxon>
        <taxon>Chromadorea</taxon>
        <taxon>Rhabditida</taxon>
        <taxon>Tylenchina</taxon>
        <taxon>Panagrolaimomorpha</taxon>
        <taxon>Panagrolaimoidea</taxon>
        <taxon>Panagrolaimidae</taxon>
        <taxon>Panagrolaimus</taxon>
    </lineage>
</organism>
<dbReference type="WBParaSite" id="ES5_v2.g20133.t1">
    <property type="protein sequence ID" value="ES5_v2.g20133.t1"/>
    <property type="gene ID" value="ES5_v2.g20133"/>
</dbReference>
<dbReference type="Proteomes" id="UP000887579">
    <property type="component" value="Unplaced"/>
</dbReference>
<protein>
    <submittedName>
        <fullName evidence="2">Spaetzle domain-containing protein</fullName>
    </submittedName>
</protein>